<dbReference type="FunFam" id="3.40.50.880:FF:000003">
    <property type="entry name" value="Anthranilate synthase component II"/>
    <property type="match status" value="1"/>
</dbReference>
<dbReference type="Proteomes" id="UP000683507">
    <property type="component" value="Chromosome"/>
</dbReference>
<evidence type="ECO:0000313" key="3">
    <source>
        <dbReference type="EMBL" id="CAG5083904.1"/>
    </source>
</evidence>
<dbReference type="NCBIfam" id="TIGR00566">
    <property type="entry name" value="trpG_papA"/>
    <property type="match status" value="1"/>
</dbReference>
<sequence>MKILVIDNYDSFVYNIVHILRNEASVEVDVIYNDQINIPAINHYDKILLSPGPGIPKEAGQLMEVIERFASEKPILGVCLGHQAIAEYFGGNLTNLKQPLHGVQSTLSITKEDYLFKDIPPSFQIGHYHSWVVNPNDLNELEVTATDSDNNIMAIRHPHFDIRGVQFHPESILTEYGKKLLQNWVNN</sequence>
<dbReference type="CDD" id="cd01743">
    <property type="entry name" value="GATase1_Anthranilate_Synthase"/>
    <property type="match status" value="1"/>
</dbReference>
<dbReference type="PANTHER" id="PTHR43418">
    <property type="entry name" value="MULTIFUNCTIONAL TRYPTOPHAN BIOSYNTHESIS PROTEIN-RELATED"/>
    <property type="match status" value="1"/>
</dbReference>
<evidence type="ECO:0000256" key="1">
    <source>
        <dbReference type="ARBA" id="ARBA00022962"/>
    </source>
</evidence>
<feature type="domain" description="Glutamine amidotransferase" evidence="2">
    <location>
        <begin position="4"/>
        <end position="185"/>
    </location>
</feature>
<proteinExistence type="predicted"/>
<keyword evidence="4" id="KW-1185">Reference proteome</keyword>
<keyword evidence="3" id="KW-0032">Aminotransferase</keyword>
<reference evidence="3" key="1">
    <citation type="submission" date="2021-04" db="EMBL/GenBank/DDBJ databases">
        <authorList>
            <person name="Rodrigo-Torres L."/>
            <person name="Arahal R. D."/>
            <person name="Lucena T."/>
        </authorList>
    </citation>
    <scope>NUCLEOTIDE SEQUENCE</scope>
    <source>
        <strain evidence="3">AS29M-1</strain>
    </source>
</reference>
<dbReference type="RefSeq" id="WP_258542557.1">
    <property type="nucleotide sequence ID" value="NZ_OU015584.1"/>
</dbReference>
<dbReference type="GO" id="GO:0000162">
    <property type="term" value="P:L-tryptophan biosynthetic process"/>
    <property type="evidence" value="ECO:0007669"/>
    <property type="project" value="TreeGrafter"/>
</dbReference>
<dbReference type="Pfam" id="PF00117">
    <property type="entry name" value="GATase"/>
    <property type="match status" value="1"/>
</dbReference>
<name>A0A916JNJ2_9FLAO</name>
<dbReference type="EC" id="2.6.1.85" evidence="3"/>
<dbReference type="InterPro" id="IPR017926">
    <property type="entry name" value="GATASE"/>
</dbReference>
<dbReference type="GO" id="GO:0046820">
    <property type="term" value="F:4-amino-4-deoxychorismate synthase activity"/>
    <property type="evidence" value="ECO:0007669"/>
    <property type="project" value="UniProtKB-EC"/>
</dbReference>
<dbReference type="PRINTS" id="PR00097">
    <property type="entry name" value="ANTSNTHASEII"/>
</dbReference>
<dbReference type="PROSITE" id="PS51273">
    <property type="entry name" value="GATASE_TYPE_1"/>
    <property type="match status" value="1"/>
</dbReference>
<dbReference type="AlphaFoldDB" id="A0A916JNJ2"/>
<evidence type="ECO:0000313" key="4">
    <source>
        <dbReference type="Proteomes" id="UP000683507"/>
    </source>
</evidence>
<dbReference type="InterPro" id="IPR050472">
    <property type="entry name" value="Anth_synth/Amidotransfase"/>
</dbReference>
<dbReference type="InterPro" id="IPR006221">
    <property type="entry name" value="TrpG/PapA_dom"/>
</dbReference>
<organism evidence="3 4">
    <name type="scientific">Parvicella tangerina</name>
    <dbReference type="NCBI Taxonomy" id="2829795"/>
    <lineage>
        <taxon>Bacteria</taxon>
        <taxon>Pseudomonadati</taxon>
        <taxon>Bacteroidota</taxon>
        <taxon>Flavobacteriia</taxon>
        <taxon>Flavobacteriales</taxon>
        <taxon>Parvicellaceae</taxon>
        <taxon>Parvicella</taxon>
    </lineage>
</organism>
<dbReference type="EMBL" id="OU015584">
    <property type="protein sequence ID" value="CAG5083904.1"/>
    <property type="molecule type" value="Genomic_DNA"/>
</dbReference>
<dbReference type="SUPFAM" id="SSF52317">
    <property type="entry name" value="Class I glutamine amidotransferase-like"/>
    <property type="match status" value="1"/>
</dbReference>
<dbReference type="Gene3D" id="3.40.50.880">
    <property type="match status" value="1"/>
</dbReference>
<dbReference type="GO" id="GO:0005829">
    <property type="term" value="C:cytosol"/>
    <property type="evidence" value="ECO:0007669"/>
    <property type="project" value="TreeGrafter"/>
</dbReference>
<dbReference type="GO" id="GO:0004049">
    <property type="term" value="F:anthranilate synthase activity"/>
    <property type="evidence" value="ECO:0007669"/>
    <property type="project" value="TreeGrafter"/>
</dbReference>
<dbReference type="KEGG" id="ptan:CRYO30217_02326"/>
<gene>
    <name evidence="3" type="primary">pabA_2</name>
    <name evidence="3" type="ORF">CRYO30217_02326</name>
</gene>
<accession>A0A916JNJ2</accession>
<dbReference type="InterPro" id="IPR029062">
    <property type="entry name" value="Class_I_gatase-like"/>
</dbReference>
<evidence type="ECO:0000259" key="2">
    <source>
        <dbReference type="Pfam" id="PF00117"/>
    </source>
</evidence>
<dbReference type="PRINTS" id="PR00099">
    <property type="entry name" value="CPSGATASE"/>
</dbReference>
<dbReference type="PANTHER" id="PTHR43418:SF4">
    <property type="entry name" value="MULTIFUNCTIONAL TRYPTOPHAN BIOSYNTHESIS PROTEIN"/>
    <property type="match status" value="1"/>
</dbReference>
<protein>
    <submittedName>
        <fullName evidence="3">Aminodeoxychorismate/anthranilate synthase component 2</fullName>
        <ecNumber evidence="3">2.6.1.85</ecNumber>
    </submittedName>
</protein>
<dbReference type="PRINTS" id="PR00096">
    <property type="entry name" value="GATASE"/>
</dbReference>
<keyword evidence="3" id="KW-0808">Transferase</keyword>
<keyword evidence="1" id="KW-0315">Glutamine amidotransferase</keyword>